<dbReference type="OrthoDB" id="9778516at2"/>
<feature type="domain" description="Peptidase M61 catalytic" evidence="1">
    <location>
        <begin position="263"/>
        <end position="377"/>
    </location>
</feature>
<dbReference type="Gene3D" id="1.10.390.10">
    <property type="entry name" value="Neutral Protease Domain 2"/>
    <property type="match status" value="1"/>
</dbReference>
<dbReference type="InterPro" id="IPR040756">
    <property type="entry name" value="Peptidase_M61_N"/>
</dbReference>
<dbReference type="Pfam" id="PF05299">
    <property type="entry name" value="Peptidase_M61"/>
    <property type="match status" value="1"/>
</dbReference>
<feature type="domain" description="Peptidase M61 N-terminal" evidence="2">
    <location>
        <begin position="8"/>
        <end position="164"/>
    </location>
</feature>
<dbReference type="SUPFAM" id="SSF50156">
    <property type="entry name" value="PDZ domain-like"/>
    <property type="match status" value="1"/>
</dbReference>
<dbReference type="AlphaFoldDB" id="A0A1X3D0W4"/>
<proteinExistence type="predicted"/>
<dbReference type="InterPro" id="IPR007963">
    <property type="entry name" value="Peptidase_M61_catalytic"/>
</dbReference>
<dbReference type="SUPFAM" id="SSF55486">
    <property type="entry name" value="Metalloproteases ('zincins'), catalytic domain"/>
    <property type="match status" value="1"/>
</dbReference>
<evidence type="ECO:0000313" key="3">
    <source>
        <dbReference type="EMBL" id="VEE99300.1"/>
    </source>
</evidence>
<dbReference type="EMBL" id="LR134313">
    <property type="protein sequence ID" value="VEE99300.1"/>
    <property type="molecule type" value="Genomic_DNA"/>
</dbReference>
<dbReference type="InterPro" id="IPR024191">
    <property type="entry name" value="Peptidase_M61"/>
</dbReference>
<dbReference type="Proteomes" id="UP000279284">
    <property type="component" value="Chromosome"/>
</dbReference>
<sequence>MLYYSLSPTPKSHLWQITLRYTHKAHTSFVLRLPNWVPGSYMIRDFSRHIISIEADCNGQPALLTQTAKNLWQTEAKAGDWQIHYTVYAFDLSVRGSYLTTERGFFDGACMFLSIEGQEQQPCSLTIDHLPQNWHTASTLPCLSENHYQAANYAELIDHPFEFGTIETICFQACGIPHRIALSGDYADFDRERLSRDIQKICEAQLQMFPHPAPFKEYLFMLYVGDNIYGGLEHISSTALQTDRKCLPRKHMKEADEDYTLLLGLFSHEYFHAWNVKSIKPAAFLPYRLDSESYTEQLWAFEGITSYYDDLFLVRSGVISPEAYLKLQAKNLTRVQQSKGRTKQTLAQSSFTAWNKYYKQDENSPNAIVSYYQKGALAAMCLDLLIRQRSNGQKSLDNIMCALYQAWLDTGKGLSENEWQQQAEAIVGLDLQDFFQTALFSTNDLPLEACLKSAGIALKWQSAERSHGGALVESFDECRTDTPDFGARFKQNAESITLTHIFNNGSAEHAALCAQDKVIALNGFCCSDFARQWSQLSVGETATLHYFRQGVLKETEITVKAAEADTAFLKIENRQLLEKWLGCTEPQPDPNACLKP</sequence>
<dbReference type="KEGG" id="nci:NCTC10296_00269"/>
<dbReference type="Gene3D" id="2.30.42.10">
    <property type="match status" value="1"/>
</dbReference>
<dbReference type="Gene3D" id="2.60.40.3650">
    <property type="match status" value="1"/>
</dbReference>
<dbReference type="STRING" id="493.BWD07_00095"/>
<evidence type="ECO:0000259" key="2">
    <source>
        <dbReference type="Pfam" id="PF17899"/>
    </source>
</evidence>
<dbReference type="PIRSF" id="PIRSF016493">
    <property type="entry name" value="Glycyl_aminpptds"/>
    <property type="match status" value="1"/>
</dbReference>
<dbReference type="InterPro" id="IPR027268">
    <property type="entry name" value="Peptidase_M4/M1_CTD_sf"/>
</dbReference>
<organism evidence="3 4">
    <name type="scientific">Neisseria canis</name>
    <dbReference type="NCBI Taxonomy" id="493"/>
    <lineage>
        <taxon>Bacteria</taxon>
        <taxon>Pseudomonadati</taxon>
        <taxon>Pseudomonadota</taxon>
        <taxon>Betaproteobacteria</taxon>
        <taxon>Neisseriales</taxon>
        <taxon>Neisseriaceae</taxon>
        <taxon>Neisseria</taxon>
    </lineage>
</organism>
<name>A0A1X3D0W4_9NEIS</name>
<keyword evidence="4" id="KW-1185">Reference proteome</keyword>
<accession>A0A1X3D0W4</accession>
<dbReference type="InterPro" id="IPR036034">
    <property type="entry name" value="PDZ_sf"/>
</dbReference>
<protein>
    <submittedName>
        <fullName evidence="3">Peptidase M61</fullName>
    </submittedName>
</protein>
<dbReference type="RefSeq" id="WP_085415349.1">
    <property type="nucleotide sequence ID" value="NZ_CAUJPY010000002.1"/>
</dbReference>
<evidence type="ECO:0000313" key="4">
    <source>
        <dbReference type="Proteomes" id="UP000279284"/>
    </source>
</evidence>
<reference evidence="3 4" key="1">
    <citation type="submission" date="2018-12" db="EMBL/GenBank/DDBJ databases">
        <authorList>
            <consortium name="Pathogen Informatics"/>
        </authorList>
    </citation>
    <scope>NUCLEOTIDE SEQUENCE [LARGE SCALE GENOMIC DNA]</scope>
    <source>
        <strain evidence="3 4">NCTC10296</strain>
    </source>
</reference>
<gene>
    <name evidence="3" type="ORF">NCTC10296_00269</name>
</gene>
<evidence type="ECO:0000259" key="1">
    <source>
        <dbReference type="Pfam" id="PF05299"/>
    </source>
</evidence>
<dbReference type="Pfam" id="PF17899">
    <property type="entry name" value="Peptidase_M61_N"/>
    <property type="match status" value="1"/>
</dbReference>